<evidence type="ECO:0000313" key="1">
    <source>
        <dbReference type="EMBL" id="MBW63465.1"/>
    </source>
</evidence>
<accession>A0A2M4CDZ9</accession>
<name>A0A2M4CDZ9_9DIPT</name>
<dbReference type="EMBL" id="GGFJ01014324">
    <property type="protein sequence ID" value="MBW63465.1"/>
    <property type="molecule type" value="Transcribed_RNA"/>
</dbReference>
<reference evidence="1" key="1">
    <citation type="submission" date="2018-01" db="EMBL/GenBank/DDBJ databases">
        <title>An insight into the sialome of Amazonian anophelines.</title>
        <authorList>
            <person name="Ribeiro J.M."/>
            <person name="Scarpassa V."/>
            <person name="Calvo E."/>
        </authorList>
    </citation>
    <scope>NUCLEOTIDE SEQUENCE</scope>
    <source>
        <tissue evidence="1">Salivary glands</tissue>
    </source>
</reference>
<sequence>MMLLWCVVGGYTATTSRARLNEFQLRAKAKWLVELLSSPARESLQLASLRVGEREREPVVVADDGDGDLHQH</sequence>
<organism evidence="1">
    <name type="scientific">Anopheles marajoara</name>
    <dbReference type="NCBI Taxonomy" id="58244"/>
    <lineage>
        <taxon>Eukaryota</taxon>
        <taxon>Metazoa</taxon>
        <taxon>Ecdysozoa</taxon>
        <taxon>Arthropoda</taxon>
        <taxon>Hexapoda</taxon>
        <taxon>Insecta</taxon>
        <taxon>Pterygota</taxon>
        <taxon>Neoptera</taxon>
        <taxon>Endopterygota</taxon>
        <taxon>Diptera</taxon>
        <taxon>Nematocera</taxon>
        <taxon>Culicoidea</taxon>
        <taxon>Culicidae</taxon>
        <taxon>Anophelinae</taxon>
        <taxon>Anopheles</taxon>
    </lineage>
</organism>
<protein>
    <submittedName>
        <fullName evidence="1">Putative secreted protein</fullName>
    </submittedName>
</protein>
<proteinExistence type="predicted"/>
<dbReference type="AlphaFoldDB" id="A0A2M4CDZ9"/>